<feature type="region of interest" description="Disordered" evidence="1">
    <location>
        <begin position="215"/>
        <end position="237"/>
    </location>
</feature>
<keyword evidence="3" id="KW-1185">Reference proteome</keyword>
<accession>A0A4Y7TX30</accession>
<protein>
    <submittedName>
        <fullName evidence="2">Uncharacterized protein</fullName>
    </submittedName>
</protein>
<dbReference type="EMBL" id="QPFP01000002">
    <property type="protein sequence ID" value="TEB38551.1"/>
    <property type="molecule type" value="Genomic_DNA"/>
</dbReference>
<name>A0A4Y7TX30_COPMI</name>
<organism evidence="2 3">
    <name type="scientific">Coprinellus micaceus</name>
    <name type="common">Glistening ink-cap mushroom</name>
    <name type="synonym">Coprinus micaceus</name>
    <dbReference type="NCBI Taxonomy" id="71717"/>
    <lineage>
        <taxon>Eukaryota</taxon>
        <taxon>Fungi</taxon>
        <taxon>Dikarya</taxon>
        <taxon>Basidiomycota</taxon>
        <taxon>Agaricomycotina</taxon>
        <taxon>Agaricomycetes</taxon>
        <taxon>Agaricomycetidae</taxon>
        <taxon>Agaricales</taxon>
        <taxon>Agaricineae</taxon>
        <taxon>Psathyrellaceae</taxon>
        <taxon>Coprinellus</taxon>
    </lineage>
</organism>
<reference evidence="2 3" key="1">
    <citation type="journal article" date="2019" name="Nat. Ecol. Evol.">
        <title>Megaphylogeny resolves global patterns of mushroom evolution.</title>
        <authorList>
            <person name="Varga T."/>
            <person name="Krizsan K."/>
            <person name="Foldi C."/>
            <person name="Dima B."/>
            <person name="Sanchez-Garcia M."/>
            <person name="Sanchez-Ramirez S."/>
            <person name="Szollosi G.J."/>
            <person name="Szarkandi J.G."/>
            <person name="Papp V."/>
            <person name="Albert L."/>
            <person name="Andreopoulos W."/>
            <person name="Angelini C."/>
            <person name="Antonin V."/>
            <person name="Barry K.W."/>
            <person name="Bougher N.L."/>
            <person name="Buchanan P."/>
            <person name="Buyck B."/>
            <person name="Bense V."/>
            <person name="Catcheside P."/>
            <person name="Chovatia M."/>
            <person name="Cooper J."/>
            <person name="Damon W."/>
            <person name="Desjardin D."/>
            <person name="Finy P."/>
            <person name="Geml J."/>
            <person name="Haridas S."/>
            <person name="Hughes K."/>
            <person name="Justo A."/>
            <person name="Karasinski D."/>
            <person name="Kautmanova I."/>
            <person name="Kiss B."/>
            <person name="Kocsube S."/>
            <person name="Kotiranta H."/>
            <person name="LaButti K.M."/>
            <person name="Lechner B.E."/>
            <person name="Liimatainen K."/>
            <person name="Lipzen A."/>
            <person name="Lukacs Z."/>
            <person name="Mihaltcheva S."/>
            <person name="Morgado L.N."/>
            <person name="Niskanen T."/>
            <person name="Noordeloos M.E."/>
            <person name="Ohm R.A."/>
            <person name="Ortiz-Santana B."/>
            <person name="Ovrebo C."/>
            <person name="Racz N."/>
            <person name="Riley R."/>
            <person name="Savchenko A."/>
            <person name="Shiryaev A."/>
            <person name="Soop K."/>
            <person name="Spirin V."/>
            <person name="Szebenyi C."/>
            <person name="Tomsovsky M."/>
            <person name="Tulloss R.E."/>
            <person name="Uehling J."/>
            <person name="Grigoriev I.V."/>
            <person name="Vagvolgyi C."/>
            <person name="Papp T."/>
            <person name="Martin F.M."/>
            <person name="Miettinen O."/>
            <person name="Hibbett D.S."/>
            <person name="Nagy L.G."/>
        </authorList>
    </citation>
    <scope>NUCLEOTIDE SEQUENCE [LARGE SCALE GENOMIC DNA]</scope>
    <source>
        <strain evidence="2 3">FP101781</strain>
    </source>
</reference>
<dbReference type="Proteomes" id="UP000298030">
    <property type="component" value="Unassembled WGS sequence"/>
</dbReference>
<evidence type="ECO:0000313" key="2">
    <source>
        <dbReference type="EMBL" id="TEB38551.1"/>
    </source>
</evidence>
<sequence length="237" mass="26841">MERPVLVMGTTASVVEGGRRGILALYSIQKNLRTADFPPWGFCEPFVEDGDLTEYAEIIACESRGFWPNIEKACGDDDAAGKKPKRPVVTTTLRRRDRRERRRKGAGGFVFASKERWQVEEIPLSPLMLYISRPSQRALALEGIEELQASVQVWEIACPDWGTSARESPKWEPRCMEPKITLTGSMHTHLFWTRGRLNWDVLVDFRDFQRVGRESTAAKAEEEGTGNLAQPTKCLGR</sequence>
<evidence type="ECO:0000256" key="1">
    <source>
        <dbReference type="SAM" id="MobiDB-lite"/>
    </source>
</evidence>
<evidence type="ECO:0000313" key="3">
    <source>
        <dbReference type="Proteomes" id="UP000298030"/>
    </source>
</evidence>
<gene>
    <name evidence="2" type="ORF">FA13DRAFT_1704330</name>
</gene>
<proteinExistence type="predicted"/>
<dbReference type="AlphaFoldDB" id="A0A4Y7TX30"/>
<comment type="caution">
    <text evidence="2">The sequence shown here is derived from an EMBL/GenBank/DDBJ whole genome shotgun (WGS) entry which is preliminary data.</text>
</comment>